<feature type="region of interest" description="Disordered" evidence="1">
    <location>
        <begin position="1"/>
        <end position="29"/>
    </location>
</feature>
<feature type="non-terminal residue" evidence="2">
    <location>
        <position position="209"/>
    </location>
</feature>
<feature type="compositionally biased region" description="Low complexity" evidence="1">
    <location>
        <begin position="1"/>
        <end position="16"/>
    </location>
</feature>
<accession>A0AAJ0CA91</accession>
<gene>
    <name evidence="2" type="ORF">QQS21_012923</name>
</gene>
<comment type="caution">
    <text evidence="2">The sequence shown here is derived from an EMBL/GenBank/DDBJ whole genome shotgun (WGS) entry which is preliminary data.</text>
</comment>
<evidence type="ECO:0000256" key="1">
    <source>
        <dbReference type="SAM" id="MobiDB-lite"/>
    </source>
</evidence>
<evidence type="ECO:0000313" key="3">
    <source>
        <dbReference type="Proteomes" id="UP001251528"/>
    </source>
</evidence>
<reference evidence="2" key="1">
    <citation type="submission" date="2023-06" db="EMBL/GenBank/DDBJ databases">
        <title>Conoideocrella luteorostrata (Hypocreales: Clavicipitaceae), a potential biocontrol fungus for elongate hemlock scale in United States Christmas tree production areas.</title>
        <authorList>
            <person name="Barrett H."/>
            <person name="Lovett B."/>
            <person name="Macias A.M."/>
            <person name="Stajich J.E."/>
            <person name="Kasson M.T."/>
        </authorList>
    </citation>
    <scope>NUCLEOTIDE SEQUENCE</scope>
    <source>
        <strain evidence="2">ARSEF 14590</strain>
    </source>
</reference>
<proteinExistence type="predicted"/>
<dbReference type="Proteomes" id="UP001251528">
    <property type="component" value="Unassembled WGS sequence"/>
</dbReference>
<organism evidence="2 3">
    <name type="scientific">Conoideocrella luteorostrata</name>
    <dbReference type="NCBI Taxonomy" id="1105319"/>
    <lineage>
        <taxon>Eukaryota</taxon>
        <taxon>Fungi</taxon>
        <taxon>Dikarya</taxon>
        <taxon>Ascomycota</taxon>
        <taxon>Pezizomycotina</taxon>
        <taxon>Sordariomycetes</taxon>
        <taxon>Hypocreomycetidae</taxon>
        <taxon>Hypocreales</taxon>
        <taxon>Clavicipitaceae</taxon>
        <taxon>Conoideocrella</taxon>
    </lineage>
</organism>
<evidence type="ECO:0000313" key="2">
    <source>
        <dbReference type="EMBL" id="KAK2589400.1"/>
    </source>
</evidence>
<dbReference type="AlphaFoldDB" id="A0AAJ0CA91"/>
<dbReference type="EMBL" id="JASWJB010000728">
    <property type="protein sequence ID" value="KAK2589400.1"/>
    <property type="molecule type" value="Genomic_DNA"/>
</dbReference>
<protein>
    <submittedName>
        <fullName evidence="2">Uncharacterized protein</fullName>
    </submittedName>
</protein>
<keyword evidence="3" id="KW-1185">Reference proteome</keyword>
<sequence length="209" mass="22608">MPPQRSSRAGSAAQSSHNSNRSVVKRDGSDSPIYLASTALVTPEEAKQARKRFFDALGEGVAYPGMRKAITSADQLTEVQLKRCFDILHACGSATDVCATLVTTRASVDGFLDAVFHDWNSDKEGDLVKPELEFMVEAECVAGIICTTPDYHHNISACRASDTCTAAISAIISYSCNPAMLKMEFTMVDPFTGQSEAFCPLGRADIRWA</sequence>
<name>A0AAJ0CA91_9HYPO</name>